<dbReference type="CDD" id="cd02855">
    <property type="entry name" value="E_set_GBE_prok_N"/>
    <property type="match status" value="1"/>
</dbReference>
<dbReference type="EC" id="2.4.1.18" evidence="9"/>
<dbReference type="NCBIfam" id="NF008967">
    <property type="entry name" value="PRK12313.1"/>
    <property type="match status" value="1"/>
</dbReference>
<comment type="function">
    <text evidence="9">Catalyzes the formation of the alpha-1,6-glucosidic linkages in glycogen by scission of a 1,4-alpha-linked oligosaccharide from growing alpha-1,4-glucan chains and the subsequent attachment of the oligosaccharide to the alpha-1,6 position.</text>
</comment>
<dbReference type="Gene3D" id="2.60.40.10">
    <property type="entry name" value="Immunoglobulins"/>
    <property type="match status" value="1"/>
</dbReference>
<dbReference type="EMBL" id="BMNY01000002">
    <property type="protein sequence ID" value="GGM77137.1"/>
    <property type="molecule type" value="Genomic_DNA"/>
</dbReference>
<gene>
    <name evidence="9 11" type="primary">glgB</name>
    <name evidence="11" type="ORF">GCM10007108_14020</name>
</gene>
<dbReference type="SUPFAM" id="SSF51445">
    <property type="entry name" value="(Trans)glycosidases"/>
    <property type="match status" value="1"/>
</dbReference>
<feature type="active site" description="Nucleophile" evidence="9">
    <location>
        <position position="396"/>
    </location>
</feature>
<keyword evidence="6 9" id="KW-0808">Transferase</keyword>
<dbReference type="InterPro" id="IPR004193">
    <property type="entry name" value="Glyco_hydro_13_N"/>
</dbReference>
<dbReference type="Pfam" id="PF02922">
    <property type="entry name" value="CBM_48"/>
    <property type="match status" value="1"/>
</dbReference>
<dbReference type="PANTHER" id="PTHR43651">
    <property type="entry name" value="1,4-ALPHA-GLUCAN-BRANCHING ENZYME"/>
    <property type="match status" value="1"/>
</dbReference>
<dbReference type="NCBIfam" id="NF003811">
    <property type="entry name" value="PRK05402.1"/>
    <property type="match status" value="1"/>
</dbReference>
<dbReference type="Pfam" id="PF02806">
    <property type="entry name" value="Alpha-amylase_C"/>
    <property type="match status" value="1"/>
</dbReference>
<reference evidence="11" key="1">
    <citation type="journal article" date="2014" name="Int. J. Syst. Evol. Microbiol.">
        <title>Complete genome sequence of Corynebacterium casei LMG S-19264T (=DSM 44701T), isolated from a smear-ripened cheese.</title>
        <authorList>
            <consortium name="US DOE Joint Genome Institute (JGI-PGF)"/>
            <person name="Walter F."/>
            <person name="Albersmeier A."/>
            <person name="Kalinowski J."/>
            <person name="Ruckert C."/>
        </authorList>
    </citation>
    <scope>NUCLEOTIDE SEQUENCE</scope>
    <source>
        <strain evidence="11">JCM 13583</strain>
    </source>
</reference>
<evidence type="ECO:0000256" key="1">
    <source>
        <dbReference type="ARBA" id="ARBA00000826"/>
    </source>
</evidence>
<accession>A0AA37BSK7</accession>
<feature type="active site" description="Proton donor" evidence="9">
    <location>
        <position position="449"/>
    </location>
</feature>
<dbReference type="GO" id="GO:0005829">
    <property type="term" value="C:cytosol"/>
    <property type="evidence" value="ECO:0007669"/>
    <property type="project" value="TreeGrafter"/>
</dbReference>
<evidence type="ECO:0000256" key="6">
    <source>
        <dbReference type="ARBA" id="ARBA00022679"/>
    </source>
</evidence>
<comment type="similarity">
    <text evidence="3 9">Belongs to the glycosyl hydrolase 13 family. GlgB subfamily.</text>
</comment>
<reference evidence="11" key="2">
    <citation type="submission" date="2022-09" db="EMBL/GenBank/DDBJ databases">
        <authorList>
            <person name="Sun Q."/>
            <person name="Ohkuma M."/>
        </authorList>
    </citation>
    <scope>NUCLEOTIDE SEQUENCE</scope>
    <source>
        <strain evidence="11">JCM 13583</strain>
    </source>
</reference>
<dbReference type="InterPro" id="IPR013783">
    <property type="entry name" value="Ig-like_fold"/>
</dbReference>
<dbReference type="FunFam" id="2.60.40.1180:FF:000002">
    <property type="entry name" value="1,4-alpha-glucan branching enzyme GlgB"/>
    <property type="match status" value="1"/>
</dbReference>
<organism evidence="11 12">
    <name type="scientific">Thermogymnomonas acidicola</name>
    <dbReference type="NCBI Taxonomy" id="399579"/>
    <lineage>
        <taxon>Archaea</taxon>
        <taxon>Methanobacteriati</taxon>
        <taxon>Thermoplasmatota</taxon>
        <taxon>Thermoplasmata</taxon>
        <taxon>Thermoplasmatales</taxon>
        <taxon>Thermogymnomonas</taxon>
    </lineage>
</organism>
<dbReference type="SUPFAM" id="SSF81296">
    <property type="entry name" value="E set domains"/>
    <property type="match status" value="2"/>
</dbReference>
<dbReference type="AlphaFoldDB" id="A0AA37BSK7"/>
<evidence type="ECO:0000256" key="8">
    <source>
        <dbReference type="ARBA" id="ARBA00023277"/>
    </source>
</evidence>
<dbReference type="HAMAP" id="MF_00685">
    <property type="entry name" value="GlgB"/>
    <property type="match status" value="1"/>
</dbReference>
<sequence>MLAMEPVIRFETSRPDSVLGPHTEGEMVRINAYLPLALEAWVETAGGRIGMEEVGEKFFTCLAGREVLPHEYWVCYREIGGYVSRRKDPYSFRPSISDFEIYLYKSGRLYESYRTLGAHIMTIEGVEGVRFAVWAPNARAVSVIGNFNHWKHGAHPMVNVQDSGIWELFVPGIGEGEVYKYAVRWRDGTVKEKADPYAFRTEKRPNTGSVVASLDYEWRSSFRGEQSDASRPMAVYEVHLGSWKRDPARPNDFLSYDSIAEDLCRYVKSMGFTHVEFLPLMEHPLDESWGYQVTSYYAPSARYGDPVGLKRLIDRLHSEGIGVILDWVPAHFPDDDFSLSRFDGTHLYDHEDPRLGRHPDWGTRIFNYGRNEVRNFLISSALFWLNEYRADGLRIDAVSSMLYLDYSRKPGEWIPNRYGGRENLEAIEFLRELSRAVKQYRPDAVLIAEESTAWPGVTRTPEEGGLGFDYKWNMGWMHDTLDYFSRDPIYRKYEQDRLTFEMWYAYSERYILPLSHDEVVHGKGSLIGKMPGDAWQKFANLRLMLSYMFMFPGKKLLFMGNEIGQFSEWNVKGQVDWALLSRTEHRGLQVLVRDLLALYRETPALHQGDCDSQGFRWIDFSDRDNSVISFIRRGKGDEVVCVFNMTPVVRHGYRVGVPEPGYYREVFNSDSSFYGGSNTGNMGGRSSERVPFHGFGQSVELTLPPLAAIMLRRD</sequence>
<keyword evidence="12" id="KW-1185">Reference proteome</keyword>
<dbReference type="FunFam" id="3.20.20.80:FF:000003">
    <property type="entry name" value="1,4-alpha-glucan branching enzyme GlgB"/>
    <property type="match status" value="1"/>
</dbReference>
<keyword evidence="5 9" id="KW-0328">Glycosyltransferase</keyword>
<dbReference type="GO" id="GO:0043169">
    <property type="term" value="F:cation binding"/>
    <property type="evidence" value="ECO:0007669"/>
    <property type="project" value="InterPro"/>
</dbReference>
<dbReference type="GO" id="GO:0004553">
    <property type="term" value="F:hydrolase activity, hydrolyzing O-glycosyl compounds"/>
    <property type="evidence" value="ECO:0007669"/>
    <property type="project" value="InterPro"/>
</dbReference>
<protein>
    <recommendedName>
        <fullName evidence="9">1,4-alpha-glucan branching enzyme GlgB</fullName>
        <ecNumber evidence="9">2.4.1.18</ecNumber>
    </recommendedName>
    <alternativeName>
        <fullName evidence="9">1,4-alpha-D-glucan:1,4-alpha-D-glucan 6-glucosyl-transferase</fullName>
    </alternativeName>
    <alternativeName>
        <fullName evidence="9">Alpha-(1-&gt;4)-glucan branching enzyme</fullName>
    </alternativeName>
    <alternativeName>
        <fullName evidence="9">Glycogen branching enzyme</fullName>
        <shortName evidence="9">BE</shortName>
    </alternativeName>
</protein>
<dbReference type="InterPro" id="IPR017853">
    <property type="entry name" value="GH"/>
</dbReference>
<name>A0AA37BSK7_9ARCH</name>
<evidence type="ECO:0000256" key="2">
    <source>
        <dbReference type="ARBA" id="ARBA00004964"/>
    </source>
</evidence>
<dbReference type="GO" id="GO:0003844">
    <property type="term" value="F:1,4-alpha-glucan branching enzyme activity"/>
    <property type="evidence" value="ECO:0007669"/>
    <property type="project" value="UniProtKB-UniRule"/>
</dbReference>
<dbReference type="PIRSF" id="PIRSF000463">
    <property type="entry name" value="GlgB"/>
    <property type="match status" value="1"/>
</dbReference>
<dbReference type="InterPro" id="IPR054169">
    <property type="entry name" value="GlgB_N"/>
</dbReference>
<comment type="catalytic activity">
    <reaction evidence="1 9">
        <text>Transfers a segment of a (1-&gt;4)-alpha-D-glucan chain to a primary hydroxy group in a similar glucan chain.</text>
        <dbReference type="EC" id="2.4.1.18"/>
    </reaction>
</comment>
<feature type="domain" description="Glycosyl hydrolase family 13 catalytic" evidence="10">
    <location>
        <begin position="237"/>
        <end position="597"/>
    </location>
</feature>
<dbReference type="CDD" id="cd11322">
    <property type="entry name" value="AmyAc_Glg_BE"/>
    <property type="match status" value="1"/>
</dbReference>
<evidence type="ECO:0000256" key="7">
    <source>
        <dbReference type="ARBA" id="ARBA00023056"/>
    </source>
</evidence>
<evidence type="ECO:0000256" key="3">
    <source>
        <dbReference type="ARBA" id="ARBA00009000"/>
    </source>
</evidence>
<dbReference type="InterPro" id="IPR037439">
    <property type="entry name" value="Branching_enzy"/>
</dbReference>
<keyword evidence="8 9" id="KW-0119">Carbohydrate metabolism</keyword>
<dbReference type="Gene3D" id="3.20.20.80">
    <property type="entry name" value="Glycosidases"/>
    <property type="match status" value="1"/>
</dbReference>
<dbReference type="GO" id="GO:0005978">
    <property type="term" value="P:glycogen biosynthetic process"/>
    <property type="evidence" value="ECO:0007669"/>
    <property type="project" value="UniProtKB-UniRule"/>
</dbReference>
<dbReference type="InterPro" id="IPR006407">
    <property type="entry name" value="GlgB"/>
</dbReference>
<comment type="pathway">
    <text evidence="2 9">Glycan biosynthesis; glycogen biosynthesis.</text>
</comment>
<evidence type="ECO:0000259" key="10">
    <source>
        <dbReference type="SMART" id="SM00642"/>
    </source>
</evidence>
<dbReference type="SUPFAM" id="SSF51011">
    <property type="entry name" value="Glycosyl hydrolase domain"/>
    <property type="match status" value="1"/>
</dbReference>
<comment type="caution">
    <text evidence="11">The sequence shown here is derived from an EMBL/GenBank/DDBJ whole genome shotgun (WGS) entry which is preliminary data.</text>
</comment>
<dbReference type="PANTHER" id="PTHR43651:SF3">
    <property type="entry name" value="1,4-ALPHA-GLUCAN-BRANCHING ENZYME"/>
    <property type="match status" value="1"/>
</dbReference>
<dbReference type="SMART" id="SM00642">
    <property type="entry name" value="Aamy"/>
    <property type="match status" value="1"/>
</dbReference>
<evidence type="ECO:0000256" key="9">
    <source>
        <dbReference type="HAMAP-Rule" id="MF_00685"/>
    </source>
</evidence>
<dbReference type="Gene3D" id="2.60.40.1180">
    <property type="entry name" value="Golgi alpha-mannosidase II"/>
    <property type="match status" value="1"/>
</dbReference>
<dbReference type="InterPro" id="IPR013780">
    <property type="entry name" value="Glyco_hydro_b"/>
</dbReference>
<dbReference type="InterPro" id="IPR044143">
    <property type="entry name" value="GlgB_N_E_set_prok"/>
</dbReference>
<dbReference type="Pfam" id="PF00128">
    <property type="entry name" value="Alpha-amylase"/>
    <property type="match status" value="2"/>
</dbReference>
<comment type="subunit">
    <text evidence="9">Monomer.</text>
</comment>
<dbReference type="Proteomes" id="UP000632195">
    <property type="component" value="Unassembled WGS sequence"/>
</dbReference>
<dbReference type="Pfam" id="PF22019">
    <property type="entry name" value="GlgB_N"/>
    <property type="match status" value="1"/>
</dbReference>
<dbReference type="InterPro" id="IPR014756">
    <property type="entry name" value="Ig_E-set"/>
</dbReference>
<evidence type="ECO:0000256" key="5">
    <source>
        <dbReference type="ARBA" id="ARBA00022676"/>
    </source>
</evidence>
<dbReference type="NCBIfam" id="TIGR01515">
    <property type="entry name" value="branching_enzym"/>
    <property type="match status" value="1"/>
</dbReference>
<evidence type="ECO:0000256" key="4">
    <source>
        <dbReference type="ARBA" id="ARBA00022600"/>
    </source>
</evidence>
<proteinExistence type="inferred from homology"/>
<evidence type="ECO:0000313" key="11">
    <source>
        <dbReference type="EMBL" id="GGM77137.1"/>
    </source>
</evidence>
<dbReference type="InterPro" id="IPR006047">
    <property type="entry name" value="GH13_cat_dom"/>
</dbReference>
<dbReference type="InterPro" id="IPR006048">
    <property type="entry name" value="A-amylase/branching_C"/>
</dbReference>
<dbReference type="FunFam" id="2.60.40.10:FF:000169">
    <property type="entry name" value="1,4-alpha-glucan branching enzyme GlgB"/>
    <property type="match status" value="1"/>
</dbReference>
<keyword evidence="4 9" id="KW-0321">Glycogen metabolism</keyword>
<evidence type="ECO:0000313" key="12">
    <source>
        <dbReference type="Proteomes" id="UP000632195"/>
    </source>
</evidence>
<keyword evidence="7 9" id="KW-0320">Glycogen biosynthesis</keyword>